<evidence type="ECO:0000313" key="3">
    <source>
        <dbReference type="Proteomes" id="UP000324222"/>
    </source>
</evidence>
<reference evidence="2 3" key="1">
    <citation type="submission" date="2019-05" db="EMBL/GenBank/DDBJ databases">
        <title>Another draft genome of Portunus trituberculatus and its Hox gene families provides insights of decapod evolution.</title>
        <authorList>
            <person name="Jeong J.-H."/>
            <person name="Song I."/>
            <person name="Kim S."/>
            <person name="Choi T."/>
            <person name="Kim D."/>
            <person name="Ryu S."/>
            <person name="Kim W."/>
        </authorList>
    </citation>
    <scope>NUCLEOTIDE SEQUENCE [LARGE SCALE GENOMIC DNA]</scope>
    <source>
        <tissue evidence="2">Muscle</tissue>
    </source>
</reference>
<feature type="transmembrane region" description="Helical" evidence="1">
    <location>
        <begin position="86"/>
        <end position="115"/>
    </location>
</feature>
<keyword evidence="1" id="KW-1133">Transmembrane helix</keyword>
<evidence type="ECO:0000256" key="1">
    <source>
        <dbReference type="SAM" id="Phobius"/>
    </source>
</evidence>
<dbReference type="AlphaFoldDB" id="A0A5B7E9X4"/>
<keyword evidence="1" id="KW-0472">Membrane</keyword>
<sequence length="118" mass="13085">MRTKDNTAAEARTTVKKHPRIVLPLASEPELPTNGDQLCSRHYINLKSYNYNEPYYELISFRRSPSSEYLDLGFNSPSGFSVTHHLLSSLAIVLTNSACSVFGALGCLVTSIAYVNKD</sequence>
<proteinExistence type="predicted"/>
<dbReference type="Proteomes" id="UP000324222">
    <property type="component" value="Unassembled WGS sequence"/>
</dbReference>
<keyword evidence="3" id="KW-1185">Reference proteome</keyword>
<keyword evidence="1" id="KW-0812">Transmembrane</keyword>
<dbReference type="EMBL" id="VSRR010002350">
    <property type="protein sequence ID" value="MPC31010.1"/>
    <property type="molecule type" value="Genomic_DNA"/>
</dbReference>
<accession>A0A5B7E9X4</accession>
<name>A0A5B7E9X4_PORTR</name>
<gene>
    <name evidence="2" type="ORF">E2C01_024284</name>
</gene>
<organism evidence="2 3">
    <name type="scientific">Portunus trituberculatus</name>
    <name type="common">Swimming crab</name>
    <name type="synonym">Neptunus trituberculatus</name>
    <dbReference type="NCBI Taxonomy" id="210409"/>
    <lineage>
        <taxon>Eukaryota</taxon>
        <taxon>Metazoa</taxon>
        <taxon>Ecdysozoa</taxon>
        <taxon>Arthropoda</taxon>
        <taxon>Crustacea</taxon>
        <taxon>Multicrustacea</taxon>
        <taxon>Malacostraca</taxon>
        <taxon>Eumalacostraca</taxon>
        <taxon>Eucarida</taxon>
        <taxon>Decapoda</taxon>
        <taxon>Pleocyemata</taxon>
        <taxon>Brachyura</taxon>
        <taxon>Eubrachyura</taxon>
        <taxon>Portunoidea</taxon>
        <taxon>Portunidae</taxon>
        <taxon>Portuninae</taxon>
        <taxon>Portunus</taxon>
    </lineage>
</organism>
<comment type="caution">
    <text evidence="2">The sequence shown here is derived from an EMBL/GenBank/DDBJ whole genome shotgun (WGS) entry which is preliminary data.</text>
</comment>
<evidence type="ECO:0000313" key="2">
    <source>
        <dbReference type="EMBL" id="MPC31010.1"/>
    </source>
</evidence>
<protein>
    <submittedName>
        <fullName evidence="2">Uncharacterized protein</fullName>
    </submittedName>
</protein>